<feature type="chain" id="PRO_5007829780" evidence="1">
    <location>
        <begin position="22"/>
        <end position="106"/>
    </location>
</feature>
<reference evidence="2 3" key="1">
    <citation type="submission" date="2013-07" db="EMBL/GenBank/DDBJ databases">
        <title>Comparative Genomic and Metabolomic Analysis of Twelve Strains of Pseudoalteromonas luteoviolacea.</title>
        <authorList>
            <person name="Vynne N.G."/>
            <person name="Mansson M."/>
            <person name="Gram L."/>
        </authorList>
    </citation>
    <scope>NUCLEOTIDE SEQUENCE [LARGE SCALE GENOMIC DNA]</scope>
    <source>
        <strain evidence="2 3">CPMOR-1</strain>
    </source>
</reference>
<evidence type="ECO:0000256" key="1">
    <source>
        <dbReference type="SAM" id="SignalP"/>
    </source>
</evidence>
<name>A0A161YH93_9GAMM</name>
<evidence type="ECO:0000313" key="2">
    <source>
        <dbReference type="EMBL" id="KZN60184.1"/>
    </source>
</evidence>
<dbReference type="AlphaFoldDB" id="A0A161YH93"/>
<accession>A0A161YH93</accession>
<protein>
    <submittedName>
        <fullName evidence="2">Uncharacterized protein</fullName>
    </submittedName>
</protein>
<keyword evidence="1" id="KW-0732">Signal</keyword>
<dbReference type="Proteomes" id="UP000076486">
    <property type="component" value="Unassembled WGS sequence"/>
</dbReference>
<organism evidence="2 3">
    <name type="scientific">Pseudoalteromonas luteoviolacea CPMOR-1</name>
    <dbReference type="NCBI Taxonomy" id="1365248"/>
    <lineage>
        <taxon>Bacteria</taxon>
        <taxon>Pseudomonadati</taxon>
        <taxon>Pseudomonadota</taxon>
        <taxon>Gammaproteobacteria</taxon>
        <taxon>Alteromonadales</taxon>
        <taxon>Pseudoalteromonadaceae</taxon>
        <taxon>Pseudoalteromonas</taxon>
    </lineage>
</organism>
<gene>
    <name evidence="2" type="ORF">N473_24710</name>
</gene>
<dbReference type="RefSeq" id="WP_063369308.1">
    <property type="nucleotide sequence ID" value="NZ_AUYC01000046.1"/>
</dbReference>
<dbReference type="PATRIC" id="fig|1365248.3.peg.4065"/>
<proteinExistence type="predicted"/>
<comment type="caution">
    <text evidence="2">The sequence shown here is derived from an EMBL/GenBank/DDBJ whole genome shotgun (WGS) entry which is preliminary data.</text>
</comment>
<evidence type="ECO:0000313" key="3">
    <source>
        <dbReference type="Proteomes" id="UP000076486"/>
    </source>
</evidence>
<feature type="signal peptide" evidence="1">
    <location>
        <begin position="1"/>
        <end position="21"/>
    </location>
</feature>
<sequence length="106" mass="11809">MRTLLLASTLLASIISVNGSATEVTKSADDGLLKYSYNFVYLKCESASCNGAITRWYKIRVFHKFIADVPPHSEVRIYSNENVLVGRSSGKESPIQKVRHALMDQT</sequence>
<dbReference type="EMBL" id="AUYC01000046">
    <property type="protein sequence ID" value="KZN60184.1"/>
    <property type="molecule type" value="Genomic_DNA"/>
</dbReference>